<name>A4CBI4_9GAMM</name>
<dbReference type="Gene3D" id="3.40.50.720">
    <property type="entry name" value="NAD(P)-binding Rossmann-like Domain"/>
    <property type="match status" value="1"/>
</dbReference>
<dbReference type="AlphaFoldDB" id="A4CBI4"/>
<dbReference type="STRING" id="87626.PTD2_17905"/>
<organism evidence="4 5">
    <name type="scientific">Pseudoalteromonas tunicata D2</name>
    <dbReference type="NCBI Taxonomy" id="87626"/>
    <lineage>
        <taxon>Bacteria</taxon>
        <taxon>Pseudomonadati</taxon>
        <taxon>Pseudomonadota</taxon>
        <taxon>Gammaproteobacteria</taxon>
        <taxon>Alteromonadales</taxon>
        <taxon>Pseudoalteromonadaceae</taxon>
        <taxon>Pseudoalteromonas</taxon>
    </lineage>
</organism>
<dbReference type="eggNOG" id="COG1090">
    <property type="taxonomic scope" value="Bacteria"/>
</dbReference>
<sequence>MNILITGGTGLIGKELIKFLNNHHNVTVFTRSISKAYKLNGHQINAVSDLNQLDFNQLDVVINLAGEPIADKRWTQQQKEKIEQSRFNITQQLVDRIKQADTPPHTFISGSAIGFYGRQAQAVDESWDNCHPEFSHYLCKKWEDIANQAQSERTRVCLLRTGIVLSDKGGALKKMLPAFKLCLGGPISHGEQMMSWIHIDDMVSAILFILNQAYLHGPINLTAPNPVSNACFSQTLAKTIRRPDFFTMPAKVLTLLFGEMADLLLHGQAVKPTILLNAGFRFHHQYIEEALRNLLQK</sequence>
<evidence type="ECO:0000256" key="1">
    <source>
        <dbReference type="ARBA" id="ARBA00009353"/>
    </source>
</evidence>
<dbReference type="NCBIfam" id="TIGR01777">
    <property type="entry name" value="yfcH"/>
    <property type="match status" value="1"/>
</dbReference>
<comment type="caution">
    <text evidence="4">The sequence shown here is derived from an EMBL/GenBank/DDBJ whole genome shotgun (WGS) entry which is preliminary data.</text>
</comment>
<reference evidence="4 5" key="1">
    <citation type="submission" date="2006-02" db="EMBL/GenBank/DDBJ databases">
        <authorList>
            <person name="Moran M.A."/>
            <person name="Kjelleberg S."/>
            <person name="Egan S."/>
            <person name="Saunders N."/>
            <person name="Thomas T."/>
            <person name="Ferriera S."/>
            <person name="Johnson J."/>
            <person name="Kravitz S."/>
            <person name="Halpern A."/>
            <person name="Remington K."/>
            <person name="Beeson K."/>
            <person name="Tran B."/>
            <person name="Rogers Y.-H."/>
            <person name="Friedman R."/>
            <person name="Venter J.C."/>
        </authorList>
    </citation>
    <scope>NUCLEOTIDE SEQUENCE [LARGE SCALE GENOMIC DNA]</scope>
    <source>
        <strain evidence="4 5">D2</strain>
    </source>
</reference>
<dbReference type="Proteomes" id="UP000006201">
    <property type="component" value="Unassembled WGS sequence"/>
</dbReference>
<gene>
    <name evidence="4" type="ORF">PTD2_17905</name>
</gene>
<proteinExistence type="inferred from homology"/>
<dbReference type="SUPFAM" id="SSF51735">
    <property type="entry name" value="NAD(P)-binding Rossmann-fold domains"/>
    <property type="match status" value="1"/>
</dbReference>
<dbReference type="PANTHER" id="PTHR11092">
    <property type="entry name" value="SUGAR NUCLEOTIDE EPIMERASE RELATED"/>
    <property type="match status" value="1"/>
</dbReference>
<evidence type="ECO:0000313" key="4">
    <source>
        <dbReference type="EMBL" id="EAR27721.1"/>
    </source>
</evidence>
<dbReference type="Pfam" id="PF08338">
    <property type="entry name" value="DUF1731"/>
    <property type="match status" value="1"/>
</dbReference>
<dbReference type="RefSeq" id="WP_009839553.1">
    <property type="nucleotide sequence ID" value="NZ_CH959301.1"/>
</dbReference>
<keyword evidence="5" id="KW-1185">Reference proteome</keyword>
<dbReference type="InterPro" id="IPR013549">
    <property type="entry name" value="DUF1731"/>
</dbReference>
<dbReference type="HOGENOM" id="CLU_047373_0_3_6"/>
<comment type="similarity">
    <text evidence="1">Belongs to the NAD(P)-dependent epimerase/dehydratase family. SDR39U1 subfamily.</text>
</comment>
<dbReference type="Pfam" id="PF01370">
    <property type="entry name" value="Epimerase"/>
    <property type="match status" value="1"/>
</dbReference>
<evidence type="ECO:0000259" key="3">
    <source>
        <dbReference type="Pfam" id="PF08338"/>
    </source>
</evidence>
<dbReference type="CDD" id="cd05242">
    <property type="entry name" value="SDR_a8"/>
    <property type="match status" value="1"/>
</dbReference>
<dbReference type="InterPro" id="IPR001509">
    <property type="entry name" value="Epimerase_deHydtase"/>
</dbReference>
<accession>A4CBI4</accession>
<protein>
    <submittedName>
        <fullName evidence="4">Putative epimerase</fullName>
    </submittedName>
</protein>
<feature type="domain" description="NAD-dependent epimerase/dehydratase" evidence="2">
    <location>
        <begin position="3"/>
        <end position="212"/>
    </location>
</feature>
<feature type="domain" description="DUF1731" evidence="3">
    <location>
        <begin position="248"/>
        <end position="294"/>
    </location>
</feature>
<dbReference type="OrthoDB" id="9801773at2"/>
<dbReference type="EMBL" id="AAOH01000005">
    <property type="protein sequence ID" value="EAR27721.1"/>
    <property type="molecule type" value="Genomic_DNA"/>
</dbReference>
<dbReference type="InterPro" id="IPR036291">
    <property type="entry name" value="NAD(P)-bd_dom_sf"/>
</dbReference>
<dbReference type="InterPro" id="IPR010099">
    <property type="entry name" value="SDR39U1"/>
</dbReference>
<evidence type="ECO:0000259" key="2">
    <source>
        <dbReference type="Pfam" id="PF01370"/>
    </source>
</evidence>
<evidence type="ECO:0000313" key="5">
    <source>
        <dbReference type="Proteomes" id="UP000006201"/>
    </source>
</evidence>
<dbReference type="PANTHER" id="PTHR11092:SF0">
    <property type="entry name" value="EPIMERASE FAMILY PROTEIN SDR39U1"/>
    <property type="match status" value="1"/>
</dbReference>